<evidence type="ECO:0000256" key="9">
    <source>
        <dbReference type="SAM" id="Phobius"/>
    </source>
</evidence>
<keyword evidence="9" id="KW-1133">Transmembrane helix</keyword>
<dbReference type="EC" id="2.7.13.3" evidence="2"/>
<dbReference type="GO" id="GO:0005524">
    <property type="term" value="F:ATP binding"/>
    <property type="evidence" value="ECO:0007669"/>
    <property type="project" value="UniProtKB-KW"/>
</dbReference>
<keyword evidence="4" id="KW-0808">Transferase</keyword>
<evidence type="ECO:0000256" key="5">
    <source>
        <dbReference type="ARBA" id="ARBA00022741"/>
    </source>
</evidence>
<dbReference type="CDD" id="cd00130">
    <property type="entry name" value="PAS"/>
    <property type="match status" value="1"/>
</dbReference>
<evidence type="ECO:0000313" key="13">
    <source>
        <dbReference type="Proteomes" id="UP000094056"/>
    </source>
</evidence>
<dbReference type="Gene3D" id="1.10.287.130">
    <property type="match status" value="1"/>
</dbReference>
<dbReference type="Proteomes" id="UP000094056">
    <property type="component" value="Unassembled WGS sequence"/>
</dbReference>
<evidence type="ECO:0000256" key="2">
    <source>
        <dbReference type="ARBA" id="ARBA00012438"/>
    </source>
</evidence>
<dbReference type="PANTHER" id="PTHR43065">
    <property type="entry name" value="SENSOR HISTIDINE KINASE"/>
    <property type="match status" value="1"/>
</dbReference>
<evidence type="ECO:0000259" key="11">
    <source>
        <dbReference type="PROSITE" id="PS50112"/>
    </source>
</evidence>
<keyword evidence="9" id="KW-0812">Transmembrane</keyword>
<dbReference type="AlphaFoldDB" id="A0A1E3X9H8"/>
<gene>
    <name evidence="12" type="ORF">SCARUB_02612</name>
</gene>
<evidence type="ECO:0000256" key="8">
    <source>
        <dbReference type="ARBA" id="ARBA00023012"/>
    </source>
</evidence>
<protein>
    <recommendedName>
        <fullName evidence="2">histidine kinase</fullName>
        <ecNumber evidence="2">2.7.13.3</ecNumber>
    </recommendedName>
</protein>
<dbReference type="Gene3D" id="3.30.565.10">
    <property type="entry name" value="Histidine kinase-like ATPase, C-terminal domain"/>
    <property type="match status" value="1"/>
</dbReference>
<evidence type="ECO:0000313" key="12">
    <source>
        <dbReference type="EMBL" id="ODS32263.1"/>
    </source>
</evidence>
<evidence type="ECO:0000256" key="1">
    <source>
        <dbReference type="ARBA" id="ARBA00000085"/>
    </source>
</evidence>
<dbReference type="Pfam" id="PF02518">
    <property type="entry name" value="HATPase_c"/>
    <property type="match status" value="1"/>
</dbReference>
<feature type="domain" description="Histidine kinase" evidence="10">
    <location>
        <begin position="457"/>
        <end position="672"/>
    </location>
</feature>
<dbReference type="PANTHER" id="PTHR43065:SF46">
    <property type="entry name" value="C4-DICARBOXYLATE TRANSPORT SENSOR PROTEIN DCTB"/>
    <property type="match status" value="1"/>
</dbReference>
<dbReference type="InterPro" id="IPR003661">
    <property type="entry name" value="HisK_dim/P_dom"/>
</dbReference>
<keyword evidence="8" id="KW-0902">Two-component regulatory system</keyword>
<sequence length="672" mass="75849">MKASRVINLSLNTMLLLTGIIICVFISIRVNQLVKQYQESDLTQKTELISHQLDQFVYTHFLTLQDIAARPLLTQAVMQPEENMGSLIDFLRDMRILGRRYDTVLVDFSGSLICANVRMEQKDFSLQLWFSSLSLKHQDFFLGTIPNAASPLWLMAVPIKYNGMFEGAILITVPVSEYLRLAGIDDLTGSYKLVFLTDDGNQSSFGKAGPGTRIEKKVKLSSSGLEVQYIQNLDSFSRDRLIIIAQIGMIIFFITIVSVFIAQYYSRRLLVKPLQELEMSMKAFGINGEQPILMKHHAINEFASLANIFSNMINAVRNRERALDRANKRINSIMHTAADGIVTIDTDRVIETINQSGTILFGLPSDQLIGQSIDRFMQPVLHSGRIPSDDTSILVTEQTICTLNGTEVPVETSMTSMQIGGKTKYTMIIRDITKRKQDEDKLRRSYRMQSLGRMSAGVFHEILNPVNIISCGIHSILLDERIDSKIKRDLKILLEEIDRITKITYGMLKFARTDLSKSEHILINDILEDALSVIEPEIKLASIRVIRSFDDKVPICILDKYSLRQVFLNMMNNAKDAMEDGDTLTVSTQFIEKRRNSSSFIRIKVADTGRGIPETIIDKVFEPFFTTKEEGKGTGLGLSESYRIIEDHDGSIRVESKEGEGTAFIIDLPVKV</sequence>
<dbReference type="SMART" id="SM00091">
    <property type="entry name" value="PAS"/>
    <property type="match status" value="1"/>
</dbReference>
<dbReference type="Pfam" id="PF08448">
    <property type="entry name" value="PAS_4"/>
    <property type="match status" value="1"/>
</dbReference>
<dbReference type="GO" id="GO:0000155">
    <property type="term" value="F:phosphorelay sensor kinase activity"/>
    <property type="evidence" value="ECO:0007669"/>
    <property type="project" value="InterPro"/>
</dbReference>
<dbReference type="EMBL" id="MAYW01000070">
    <property type="protein sequence ID" value="ODS32263.1"/>
    <property type="molecule type" value="Genomic_DNA"/>
</dbReference>
<dbReference type="InterPro" id="IPR013656">
    <property type="entry name" value="PAS_4"/>
</dbReference>
<feature type="domain" description="PAS" evidence="11">
    <location>
        <begin position="326"/>
        <end position="379"/>
    </location>
</feature>
<dbReference type="SUPFAM" id="SSF55785">
    <property type="entry name" value="PYP-like sensor domain (PAS domain)"/>
    <property type="match status" value="1"/>
</dbReference>
<dbReference type="SUPFAM" id="SSF55874">
    <property type="entry name" value="ATPase domain of HSP90 chaperone/DNA topoisomerase II/histidine kinase"/>
    <property type="match status" value="1"/>
</dbReference>
<dbReference type="InterPro" id="IPR000014">
    <property type="entry name" value="PAS"/>
</dbReference>
<dbReference type="InterPro" id="IPR003594">
    <property type="entry name" value="HATPase_dom"/>
</dbReference>
<keyword evidence="5" id="KW-0547">Nucleotide-binding</keyword>
<evidence type="ECO:0000256" key="6">
    <source>
        <dbReference type="ARBA" id="ARBA00022777"/>
    </source>
</evidence>
<feature type="transmembrane region" description="Helical" evidence="9">
    <location>
        <begin position="6"/>
        <end position="28"/>
    </location>
</feature>
<dbReference type="InterPro" id="IPR004358">
    <property type="entry name" value="Sig_transdc_His_kin-like_C"/>
</dbReference>
<name>A0A1E3X9H8_9BACT</name>
<dbReference type="CDD" id="cd00082">
    <property type="entry name" value="HisKA"/>
    <property type="match status" value="1"/>
</dbReference>
<dbReference type="InterPro" id="IPR035965">
    <property type="entry name" value="PAS-like_dom_sf"/>
</dbReference>
<dbReference type="SMART" id="SM00388">
    <property type="entry name" value="HisKA"/>
    <property type="match status" value="1"/>
</dbReference>
<dbReference type="InterPro" id="IPR005467">
    <property type="entry name" value="His_kinase_dom"/>
</dbReference>
<accession>A0A1E3X9H8</accession>
<organism evidence="12 13">
    <name type="scientific">Candidatus Scalindua rubra</name>
    <dbReference type="NCBI Taxonomy" id="1872076"/>
    <lineage>
        <taxon>Bacteria</taxon>
        <taxon>Pseudomonadati</taxon>
        <taxon>Planctomycetota</taxon>
        <taxon>Candidatus Brocadiia</taxon>
        <taxon>Candidatus Brocadiales</taxon>
        <taxon>Candidatus Scalinduaceae</taxon>
        <taxon>Candidatus Scalindua</taxon>
    </lineage>
</organism>
<dbReference type="InterPro" id="IPR036097">
    <property type="entry name" value="HisK_dim/P_sf"/>
</dbReference>
<keyword evidence="6 12" id="KW-0418">Kinase</keyword>
<feature type="transmembrane region" description="Helical" evidence="9">
    <location>
        <begin position="241"/>
        <end position="265"/>
    </location>
</feature>
<evidence type="ECO:0000256" key="4">
    <source>
        <dbReference type="ARBA" id="ARBA00022679"/>
    </source>
</evidence>
<dbReference type="Gene3D" id="3.30.450.20">
    <property type="entry name" value="PAS domain"/>
    <property type="match status" value="1"/>
</dbReference>
<evidence type="ECO:0000259" key="10">
    <source>
        <dbReference type="PROSITE" id="PS50109"/>
    </source>
</evidence>
<dbReference type="InterPro" id="IPR036890">
    <property type="entry name" value="HATPase_C_sf"/>
</dbReference>
<comment type="catalytic activity">
    <reaction evidence="1">
        <text>ATP + protein L-histidine = ADP + protein N-phospho-L-histidine.</text>
        <dbReference type="EC" id="2.7.13.3"/>
    </reaction>
</comment>
<evidence type="ECO:0000256" key="7">
    <source>
        <dbReference type="ARBA" id="ARBA00022840"/>
    </source>
</evidence>
<evidence type="ECO:0000256" key="3">
    <source>
        <dbReference type="ARBA" id="ARBA00022553"/>
    </source>
</evidence>
<proteinExistence type="predicted"/>
<dbReference type="PRINTS" id="PR00344">
    <property type="entry name" value="BCTRLSENSOR"/>
</dbReference>
<keyword evidence="3" id="KW-0597">Phosphoprotein</keyword>
<reference evidence="12 13" key="1">
    <citation type="submission" date="2016-07" db="EMBL/GenBank/DDBJ databases">
        <title>Draft genome of Scalindua rubra, obtained from a brine-seawater interface in the Red Sea, sheds light on salt adaptation in anammox bacteria.</title>
        <authorList>
            <person name="Speth D.R."/>
            <person name="Lagkouvardos I."/>
            <person name="Wang Y."/>
            <person name="Qian P.-Y."/>
            <person name="Dutilh B.E."/>
            <person name="Jetten M.S."/>
        </authorList>
    </citation>
    <scope>NUCLEOTIDE SEQUENCE [LARGE SCALE GENOMIC DNA]</scope>
    <source>
        <strain evidence="12">BSI-1</strain>
    </source>
</reference>
<keyword evidence="9" id="KW-0472">Membrane</keyword>
<dbReference type="SUPFAM" id="SSF47384">
    <property type="entry name" value="Homodimeric domain of signal transducing histidine kinase"/>
    <property type="match status" value="1"/>
</dbReference>
<dbReference type="NCBIfam" id="TIGR00229">
    <property type="entry name" value="sensory_box"/>
    <property type="match status" value="1"/>
</dbReference>
<comment type="caution">
    <text evidence="12">The sequence shown here is derived from an EMBL/GenBank/DDBJ whole genome shotgun (WGS) entry which is preliminary data.</text>
</comment>
<keyword evidence="7" id="KW-0067">ATP-binding</keyword>
<dbReference type="PROSITE" id="PS50109">
    <property type="entry name" value="HIS_KIN"/>
    <property type="match status" value="1"/>
</dbReference>
<dbReference type="SMART" id="SM00387">
    <property type="entry name" value="HATPase_c"/>
    <property type="match status" value="1"/>
</dbReference>
<dbReference type="PROSITE" id="PS50112">
    <property type="entry name" value="PAS"/>
    <property type="match status" value="1"/>
</dbReference>